<gene>
    <name evidence="2" type="ORF">Tci_884515</name>
</gene>
<feature type="region of interest" description="Disordered" evidence="1">
    <location>
        <begin position="161"/>
        <end position="181"/>
    </location>
</feature>
<protein>
    <submittedName>
        <fullName evidence="2">Uncharacterized protein</fullName>
    </submittedName>
</protein>
<dbReference type="AlphaFoldDB" id="A0A699TTX1"/>
<comment type="caution">
    <text evidence="2">The sequence shown here is derived from an EMBL/GenBank/DDBJ whole genome shotgun (WGS) entry which is preliminary data.</text>
</comment>
<evidence type="ECO:0000313" key="2">
    <source>
        <dbReference type="EMBL" id="GFD12546.1"/>
    </source>
</evidence>
<feature type="non-terminal residue" evidence="2">
    <location>
        <position position="181"/>
    </location>
</feature>
<organism evidence="2">
    <name type="scientific">Tanacetum cinerariifolium</name>
    <name type="common">Dalmatian daisy</name>
    <name type="synonym">Chrysanthemum cinerariifolium</name>
    <dbReference type="NCBI Taxonomy" id="118510"/>
    <lineage>
        <taxon>Eukaryota</taxon>
        <taxon>Viridiplantae</taxon>
        <taxon>Streptophyta</taxon>
        <taxon>Embryophyta</taxon>
        <taxon>Tracheophyta</taxon>
        <taxon>Spermatophyta</taxon>
        <taxon>Magnoliopsida</taxon>
        <taxon>eudicotyledons</taxon>
        <taxon>Gunneridae</taxon>
        <taxon>Pentapetalae</taxon>
        <taxon>asterids</taxon>
        <taxon>campanulids</taxon>
        <taxon>Asterales</taxon>
        <taxon>Asteraceae</taxon>
        <taxon>Asteroideae</taxon>
        <taxon>Anthemideae</taxon>
        <taxon>Anthemidinae</taxon>
        <taxon>Tanacetum</taxon>
    </lineage>
</organism>
<proteinExistence type="predicted"/>
<sequence>GLRATAGRRNAPFERDALDVGDAGHGAFAFCRVGFDQLVGQVARAGRGNGQLGASHFRAVFGFPGRWRTEVSADLLAAAVIEDRFGADEYPFRFRGAVGFGFALVGQGESAGGQSQAGFSIHRNFSWRVFRSAARAAVCTTRQKIDWMQSLKIYFSSDESLGTQGRHNRLRSNSTPTTADR</sequence>
<name>A0A699TTX1_TANCI</name>
<reference evidence="2" key="1">
    <citation type="journal article" date="2019" name="Sci. Rep.">
        <title>Draft genome of Tanacetum cinerariifolium, the natural source of mosquito coil.</title>
        <authorList>
            <person name="Yamashiro T."/>
            <person name="Shiraishi A."/>
            <person name="Satake H."/>
            <person name="Nakayama K."/>
        </authorList>
    </citation>
    <scope>NUCLEOTIDE SEQUENCE</scope>
</reference>
<feature type="non-terminal residue" evidence="2">
    <location>
        <position position="1"/>
    </location>
</feature>
<evidence type="ECO:0000256" key="1">
    <source>
        <dbReference type="SAM" id="MobiDB-lite"/>
    </source>
</evidence>
<accession>A0A699TTX1</accession>
<dbReference type="EMBL" id="BKCJ011266420">
    <property type="protein sequence ID" value="GFD12546.1"/>
    <property type="molecule type" value="Genomic_DNA"/>
</dbReference>